<name>A0AAX7V3C0_ASTCA</name>
<reference evidence="4" key="3">
    <citation type="submission" date="2025-08" db="UniProtKB">
        <authorList>
            <consortium name="Ensembl"/>
        </authorList>
    </citation>
    <scope>IDENTIFICATION</scope>
</reference>
<dbReference type="Gene3D" id="3.30.710.10">
    <property type="entry name" value="Potassium Channel Kv1.1, Chain A"/>
    <property type="match status" value="1"/>
</dbReference>
<dbReference type="SUPFAM" id="SSF54695">
    <property type="entry name" value="POZ domain"/>
    <property type="match status" value="1"/>
</dbReference>
<dbReference type="PROSITE" id="PS50097">
    <property type="entry name" value="BTB"/>
    <property type="match status" value="1"/>
</dbReference>
<evidence type="ECO:0000256" key="1">
    <source>
        <dbReference type="ARBA" id="ARBA00022441"/>
    </source>
</evidence>
<keyword evidence="5" id="KW-1185">Reference proteome</keyword>
<organism evidence="4 5">
    <name type="scientific">Astatotilapia calliptera</name>
    <name type="common">Eastern happy</name>
    <name type="synonym">Chromis callipterus</name>
    <dbReference type="NCBI Taxonomy" id="8154"/>
    <lineage>
        <taxon>Eukaryota</taxon>
        <taxon>Metazoa</taxon>
        <taxon>Chordata</taxon>
        <taxon>Craniata</taxon>
        <taxon>Vertebrata</taxon>
        <taxon>Euteleostomi</taxon>
        <taxon>Actinopterygii</taxon>
        <taxon>Neopterygii</taxon>
        <taxon>Teleostei</taxon>
        <taxon>Neoteleostei</taxon>
        <taxon>Acanthomorphata</taxon>
        <taxon>Ovalentaria</taxon>
        <taxon>Cichlomorphae</taxon>
        <taxon>Cichliformes</taxon>
        <taxon>Cichlidae</taxon>
        <taxon>African cichlids</taxon>
        <taxon>Pseudocrenilabrinae</taxon>
        <taxon>Haplochromini</taxon>
        <taxon>Astatotilapia</taxon>
    </lineage>
</organism>
<dbReference type="Pfam" id="PF24681">
    <property type="entry name" value="Kelch_KLHDC2_KLHL20_DRC7"/>
    <property type="match status" value="1"/>
</dbReference>
<dbReference type="Gene3D" id="1.25.40.420">
    <property type="match status" value="1"/>
</dbReference>
<dbReference type="InterPro" id="IPR015915">
    <property type="entry name" value="Kelch-typ_b-propeller"/>
</dbReference>
<dbReference type="Pfam" id="PF01344">
    <property type="entry name" value="Kelch_1"/>
    <property type="match status" value="2"/>
</dbReference>
<accession>A0AAX7V3C0</accession>
<dbReference type="SUPFAM" id="SSF117281">
    <property type="entry name" value="Kelch motif"/>
    <property type="match status" value="1"/>
</dbReference>
<dbReference type="AlphaFoldDB" id="A0AAX7V3C0"/>
<gene>
    <name evidence="4" type="primary">KLHL10</name>
</gene>
<dbReference type="PANTHER" id="PTHR24412:SF172">
    <property type="entry name" value="KELCH-LIKE PROTEIN 10"/>
    <property type="match status" value="1"/>
</dbReference>
<dbReference type="PANTHER" id="PTHR24412">
    <property type="entry name" value="KELCH PROTEIN"/>
    <property type="match status" value="1"/>
</dbReference>
<dbReference type="Pfam" id="PF00651">
    <property type="entry name" value="BTB"/>
    <property type="match status" value="1"/>
</dbReference>
<dbReference type="InterPro" id="IPR000210">
    <property type="entry name" value="BTB/POZ_dom"/>
</dbReference>
<evidence type="ECO:0000313" key="5">
    <source>
        <dbReference type="Proteomes" id="UP000265100"/>
    </source>
</evidence>
<dbReference type="InterPro" id="IPR017096">
    <property type="entry name" value="BTB-kelch_protein"/>
</dbReference>
<dbReference type="PIRSF" id="PIRSF037037">
    <property type="entry name" value="Kelch-like_protein_gigaxonin"/>
    <property type="match status" value="1"/>
</dbReference>
<dbReference type="InterPro" id="IPR006652">
    <property type="entry name" value="Kelch_1"/>
</dbReference>
<reference evidence="4 5" key="1">
    <citation type="submission" date="2018-05" db="EMBL/GenBank/DDBJ databases">
        <authorList>
            <person name="Datahose"/>
        </authorList>
    </citation>
    <scope>NUCLEOTIDE SEQUENCE</scope>
</reference>
<keyword evidence="1" id="KW-0880">Kelch repeat</keyword>
<dbReference type="Gene3D" id="2.120.10.80">
    <property type="entry name" value="Kelch-type beta propeller"/>
    <property type="match status" value="1"/>
</dbReference>
<dbReference type="FunFam" id="1.25.40.420:FF:000001">
    <property type="entry name" value="Kelch-like family member 12"/>
    <property type="match status" value="1"/>
</dbReference>
<protein>
    <recommendedName>
        <fullName evidence="3">BTB domain-containing protein</fullName>
    </recommendedName>
</protein>
<dbReference type="Pfam" id="PF07707">
    <property type="entry name" value="BACK"/>
    <property type="match status" value="1"/>
</dbReference>
<evidence type="ECO:0000259" key="3">
    <source>
        <dbReference type="PROSITE" id="PS50097"/>
    </source>
</evidence>
<dbReference type="SMART" id="SM00612">
    <property type="entry name" value="Kelch"/>
    <property type="match status" value="6"/>
</dbReference>
<proteinExistence type="predicted"/>
<reference evidence="5" key="2">
    <citation type="submission" date="2023-03" db="EMBL/GenBank/DDBJ databases">
        <authorList>
            <consortium name="Wellcome Sanger Institute Data Sharing"/>
        </authorList>
    </citation>
    <scope>NUCLEOTIDE SEQUENCE [LARGE SCALE GENOMIC DNA]</scope>
</reference>
<dbReference type="SMART" id="SM00875">
    <property type="entry name" value="BACK"/>
    <property type="match status" value="1"/>
</dbReference>
<dbReference type="Proteomes" id="UP000265100">
    <property type="component" value="Chromosome 6"/>
</dbReference>
<evidence type="ECO:0000256" key="2">
    <source>
        <dbReference type="ARBA" id="ARBA00022737"/>
    </source>
</evidence>
<dbReference type="InterPro" id="IPR011705">
    <property type="entry name" value="BACK"/>
</dbReference>
<feature type="domain" description="BTB" evidence="3">
    <location>
        <begin position="30"/>
        <end position="96"/>
    </location>
</feature>
<evidence type="ECO:0000313" key="4">
    <source>
        <dbReference type="Ensembl" id="ENSACLP00000076085.1"/>
    </source>
</evidence>
<keyword evidence="2" id="KW-0677">Repeat</keyword>
<dbReference type="SMART" id="SM00225">
    <property type="entry name" value="BTB"/>
    <property type="match status" value="1"/>
</dbReference>
<dbReference type="Ensembl" id="ENSACLT00000095126.1">
    <property type="protein sequence ID" value="ENSACLP00000076085.1"/>
    <property type="gene ID" value="ENSACLG00000037831.1"/>
</dbReference>
<dbReference type="GeneTree" id="ENSGT00940000154664"/>
<dbReference type="InterPro" id="IPR011333">
    <property type="entry name" value="SKP1/BTB/POZ_sf"/>
</dbReference>
<reference evidence="4" key="4">
    <citation type="submission" date="2025-09" db="UniProtKB">
        <authorList>
            <consortium name="Ensembl"/>
        </authorList>
    </citation>
    <scope>IDENTIFICATION</scope>
</reference>
<sequence length="589" mass="66807">FFLLLHFIFENSKSHSSSVYNELRFEGKFCDAIIKVEDVEFPVHKIILCNCAPYFRALFTSWSDPDKQVFNIPGLSPEMMALIIDFAYTGSVSVTEENAVELLMAADQLNVMDIVKICSDFVGEQLCAENCVGIWQFTKVHLSPELRAKAFHYIVSNFEQVVLQEEFLQLTVEELGDILERDDLNVQCESTAYEALIKWISHVPAEREQHLIALLSKVRLGLVTLDYLRDNVRLNQLVRTSSDHLSMIKAAIILPQNMTNRPYVFRLCPHLARPRLPHSVLLAIGGWSDRNPTNAIEAYDYRAECWVNVTNNLEHPRAYHGAAFLNGYVYSIGGFDRAEHFKSVRRFDLTTRTWNEVAPMYCRRCYVSVTVLNGFIYAMGGYDGHVRLSSAERYQPETNQWSLIASMHEQRSDASCTTLHSRIYICGGFNGNECLQTAECYNPETDQWTMISPMNSRRSGIGVIAYADHVFAVGGFDGNRRLRTAEAYNPQTNTWNLVSSMLTRRSNFGIAVINDRLFAVGGFNGFTTTFNVEYYDASTNRWFKACDMGIFRSALSCCVVSGHPNLSDYTIPRDSLTCLNVPEEAAEST</sequence>